<evidence type="ECO:0000256" key="1">
    <source>
        <dbReference type="ARBA" id="ARBA00001957"/>
    </source>
</evidence>
<dbReference type="InterPro" id="IPR023213">
    <property type="entry name" value="CAT-like_dom_sf"/>
</dbReference>
<evidence type="ECO:0000259" key="4">
    <source>
        <dbReference type="PROSITE" id="PS50075"/>
    </source>
</evidence>
<dbReference type="NCBIfam" id="TIGR01733">
    <property type="entry name" value="AA-adenyl-dom"/>
    <property type="match status" value="1"/>
</dbReference>
<dbReference type="CDD" id="cd19540">
    <property type="entry name" value="LCL_NRPS-like"/>
    <property type="match status" value="1"/>
</dbReference>
<feature type="domain" description="Carrier" evidence="4">
    <location>
        <begin position="479"/>
        <end position="554"/>
    </location>
</feature>
<accession>A0A1C6RC15</accession>
<dbReference type="SUPFAM" id="SSF47336">
    <property type="entry name" value="ACP-like"/>
    <property type="match status" value="2"/>
</dbReference>
<sequence>MEEAPPLSYSQEALWLSQQLVPDLSAYCTVLVHALDGELDRAAFDRAVDDLFARHDLLRCALTPVDGTPRQVLDETAGTGLGYADLSGLPAAALESAVRSLVLRWYEQPFDVSHAPLLRGELIRCGPRRHLLVLASHHLVFDQTSQGVLRRDLSELYSAYATGRRPELPDLAAQYADFAVWQRQELEPEVQAGLRYWQQRLTGLSTMALPLDGERPAVRRFRWANHRAPLDPGLADRVGTLARAYDTTPFVVLLATFTVLLARWSGQSEVVVGTPVAGRDEPESADLIGLFADSVVLRLRCDPDESWADLLNRVRADVAADLTHASTPFHRVVDRVNPPRDRSRQPLYQVVFQIVPEGEPMRLAGLEVTDLSEEYLEAAEVSTEFDLVADVTLGSGCAHVDLRYAADLFDRATIERVSRCYLDLLADVVAAPQRRVADLRVELPARSTRQQRRAGADLDQEPHRVAAPPARVVAPAPGREPHEVTARVRQLWAEAVGPGPVDPDGDFFALGGNSLAGTRLVLRLRDELELDVWLTDLFEASTLNGLLDLLGLDTGAEEAGEPAAGGRLALTARPRPEQIPLSYAQRRLWFLGRLVGDTAPIYHSPLVLHLTGPLDLAALDAALRDVVGRHESLRTRFDEHAGEPVQVVLPTPPRTAVTEPVAVAASELDKALTEAVSRCFDLATELPWRAHLFTTGPQEWTLLVVLHHIASDGGSVVPLLRDLSEAYAARRDGTAPTWRDLPVQYADYALWQRDLLAGRSDPHSPMGRQLAYWTRELAGLPEELPLPFDRARTGEMDFRGDSVEFALDASAHAALAALAREHRCSLFMVLQAGVAALLTRFGAGTDIVFGTPVAGRGDAALDDLVGFFVNTLVLRTDTTGDPRFVELLERVRAKNLGAYANQDIPFECLVETLNPTRTVTRNPLFQVLLNLLEPAGDPVRMPGLDVRLGQTGAGVSIVDLVIEFAPRQTPSGTPDGLTGVIDYSTALFDRVTVRRLADALVRLLGAVAADPRLRLTEVPTISADERRRLLVDHNRTTPVRVPEPLLHRWVERQVRRTPDAVAAVAGARQLTYAELDRRADAVAAELRRRGVGAGSFVGVAVRRSFEMLAAVLGALKAGAAYVPLDPKHPAERIRLILDDIDAPVILTDATMAGRLPSVDVPLIDVDALPPAVDVPPPASGELRPDAVAYVTYTSGSTGRPKGICMPHRAVANLVAWQLAHYPRRPVGYRTLQFASLSFDVSFQEIFSTLVDGGTLVLITEEERQNLPGLLELVAARRVNRMFIPAPALLQVAEGFGADAPLPRALDTVIAGSEQLLVNDDLIRLFTALPSCGLFNEYGPSETHVATVHALSGAPAEWPSWVPIGRPIANTRIYLLDDQGQLAPEGVRGEVHIGGAGLADGYLERPALTAERFPADPFAETPGARMYRTGDLARYLPDGHLEFLGRADNQVKIRGFRVELGEVEVALAACAGVRAVVARAVEVAPGDRRLVAYVQADGADVGGLRERLRSSLPEYMVPSVIVAVEQFPLTVNGKVDVRRLPAPEFGVRDSDAVFVAARDDVERGVAGDFRSVLGVDRVGVWDDFFELGGHSLLATRLVWAVRRRTGVDVPLAGFLTDPTVAGLADCVRRGQVTADEPVAADDGAERIDRIFDDLFGDPSDAND</sequence>
<dbReference type="Gene3D" id="2.30.38.10">
    <property type="entry name" value="Luciferase, Domain 3"/>
    <property type="match status" value="1"/>
</dbReference>
<dbReference type="InterPro" id="IPR006162">
    <property type="entry name" value="Ppantetheine_attach_site"/>
</dbReference>
<dbReference type="Proteomes" id="UP000199699">
    <property type="component" value="Unassembled WGS sequence"/>
</dbReference>
<dbReference type="EMBL" id="FMHT01000003">
    <property type="protein sequence ID" value="SCL14617.1"/>
    <property type="molecule type" value="Genomic_DNA"/>
</dbReference>
<dbReference type="GO" id="GO:0044550">
    <property type="term" value="P:secondary metabolite biosynthetic process"/>
    <property type="evidence" value="ECO:0007669"/>
    <property type="project" value="TreeGrafter"/>
</dbReference>
<dbReference type="Gene3D" id="1.10.1200.10">
    <property type="entry name" value="ACP-like"/>
    <property type="match status" value="1"/>
</dbReference>
<dbReference type="SUPFAM" id="SSF56801">
    <property type="entry name" value="Acetyl-CoA synthetase-like"/>
    <property type="match status" value="1"/>
</dbReference>
<evidence type="ECO:0000313" key="6">
    <source>
        <dbReference type="Proteomes" id="UP000199699"/>
    </source>
</evidence>
<dbReference type="PANTHER" id="PTHR45527">
    <property type="entry name" value="NONRIBOSOMAL PEPTIDE SYNTHETASE"/>
    <property type="match status" value="1"/>
</dbReference>
<evidence type="ECO:0000256" key="3">
    <source>
        <dbReference type="ARBA" id="ARBA00022553"/>
    </source>
</evidence>
<evidence type="ECO:0000256" key="2">
    <source>
        <dbReference type="ARBA" id="ARBA00022450"/>
    </source>
</evidence>
<dbReference type="SUPFAM" id="SSF52777">
    <property type="entry name" value="CoA-dependent acyltransferases"/>
    <property type="match status" value="4"/>
</dbReference>
<keyword evidence="6" id="KW-1185">Reference proteome</keyword>
<dbReference type="PROSITE" id="PS50075">
    <property type="entry name" value="CARRIER"/>
    <property type="match status" value="2"/>
</dbReference>
<dbReference type="GO" id="GO:0031177">
    <property type="term" value="F:phosphopantetheine binding"/>
    <property type="evidence" value="ECO:0007669"/>
    <property type="project" value="InterPro"/>
</dbReference>
<dbReference type="Gene3D" id="3.30.559.30">
    <property type="entry name" value="Nonribosomal peptide synthetase, condensation domain"/>
    <property type="match status" value="2"/>
</dbReference>
<dbReference type="PROSITE" id="PS00012">
    <property type="entry name" value="PHOSPHOPANTETHEINE"/>
    <property type="match status" value="1"/>
</dbReference>
<dbReference type="PROSITE" id="PS00455">
    <property type="entry name" value="AMP_BINDING"/>
    <property type="match status" value="1"/>
</dbReference>
<dbReference type="InterPro" id="IPR020806">
    <property type="entry name" value="PKS_PP-bd"/>
</dbReference>
<dbReference type="Pfam" id="PF00668">
    <property type="entry name" value="Condensation"/>
    <property type="match status" value="2"/>
</dbReference>
<protein>
    <submittedName>
        <fullName evidence="5">Amino acid adenylation domain-containing protein</fullName>
    </submittedName>
</protein>
<evidence type="ECO:0000313" key="5">
    <source>
        <dbReference type="EMBL" id="SCL14617.1"/>
    </source>
</evidence>
<feature type="domain" description="Carrier" evidence="4">
    <location>
        <begin position="1555"/>
        <end position="1630"/>
    </location>
</feature>
<dbReference type="STRING" id="145857.GA0070616_0492"/>
<comment type="cofactor">
    <cofactor evidence="1">
        <name>pantetheine 4'-phosphate</name>
        <dbReference type="ChEBI" id="CHEBI:47942"/>
    </cofactor>
</comment>
<dbReference type="GO" id="GO:0003824">
    <property type="term" value="F:catalytic activity"/>
    <property type="evidence" value="ECO:0007669"/>
    <property type="project" value="InterPro"/>
</dbReference>
<dbReference type="CDD" id="cd19531">
    <property type="entry name" value="LCL_NRPS-like"/>
    <property type="match status" value="1"/>
</dbReference>
<dbReference type="FunFam" id="3.40.50.980:FF:000001">
    <property type="entry name" value="Non-ribosomal peptide synthetase"/>
    <property type="match status" value="1"/>
</dbReference>
<dbReference type="Gene3D" id="3.40.50.1820">
    <property type="entry name" value="alpha/beta hydrolase"/>
    <property type="match status" value="1"/>
</dbReference>
<dbReference type="InterPro" id="IPR045851">
    <property type="entry name" value="AMP-bd_C_sf"/>
</dbReference>
<dbReference type="GO" id="GO:0043041">
    <property type="term" value="P:amino acid activation for nonribosomal peptide biosynthetic process"/>
    <property type="evidence" value="ECO:0007669"/>
    <property type="project" value="TreeGrafter"/>
</dbReference>
<dbReference type="InterPro" id="IPR000873">
    <property type="entry name" value="AMP-dep_synth/lig_dom"/>
</dbReference>
<proteinExistence type="predicted"/>
<dbReference type="Gene3D" id="3.30.559.10">
    <property type="entry name" value="Chloramphenicol acetyltransferase-like domain"/>
    <property type="match status" value="2"/>
</dbReference>
<name>A0A1C6RC15_9ACTN</name>
<dbReference type="InterPro" id="IPR010071">
    <property type="entry name" value="AA_adenyl_dom"/>
</dbReference>
<dbReference type="Gene3D" id="3.30.300.30">
    <property type="match status" value="1"/>
</dbReference>
<dbReference type="InterPro" id="IPR036736">
    <property type="entry name" value="ACP-like_sf"/>
</dbReference>
<dbReference type="GO" id="GO:0008610">
    <property type="term" value="P:lipid biosynthetic process"/>
    <property type="evidence" value="ECO:0007669"/>
    <property type="project" value="UniProtKB-ARBA"/>
</dbReference>
<dbReference type="InterPro" id="IPR029058">
    <property type="entry name" value="AB_hydrolase_fold"/>
</dbReference>
<dbReference type="FunFam" id="2.30.38.10:FF:000001">
    <property type="entry name" value="Non-ribosomal peptide synthetase PvdI"/>
    <property type="match status" value="1"/>
</dbReference>
<dbReference type="Pfam" id="PF13193">
    <property type="entry name" value="AMP-binding_C"/>
    <property type="match status" value="1"/>
</dbReference>
<dbReference type="InterPro" id="IPR025110">
    <property type="entry name" value="AMP-bd_C"/>
</dbReference>
<gene>
    <name evidence="5" type="ORF">GA0070616_0492</name>
</gene>
<reference evidence="5 6" key="1">
    <citation type="submission" date="2016-06" db="EMBL/GenBank/DDBJ databases">
        <authorList>
            <person name="Kjaerup R.B."/>
            <person name="Dalgaard T.S."/>
            <person name="Juul-Madsen H.R."/>
        </authorList>
    </citation>
    <scope>NUCLEOTIDE SEQUENCE [LARGE SCALE GENOMIC DNA]</scope>
    <source>
        <strain evidence="5 6">DSM 43818</strain>
    </source>
</reference>
<keyword evidence="2" id="KW-0596">Phosphopantetheine</keyword>
<dbReference type="Pfam" id="PF00550">
    <property type="entry name" value="PP-binding"/>
    <property type="match status" value="2"/>
</dbReference>
<dbReference type="Gene3D" id="3.40.50.980">
    <property type="match status" value="2"/>
</dbReference>
<dbReference type="InterPro" id="IPR020845">
    <property type="entry name" value="AMP-binding_CS"/>
</dbReference>
<organism evidence="5 6">
    <name type="scientific">Micromonospora nigra</name>
    <dbReference type="NCBI Taxonomy" id="145857"/>
    <lineage>
        <taxon>Bacteria</taxon>
        <taxon>Bacillati</taxon>
        <taxon>Actinomycetota</taxon>
        <taxon>Actinomycetes</taxon>
        <taxon>Micromonosporales</taxon>
        <taxon>Micromonosporaceae</taxon>
        <taxon>Micromonospora</taxon>
    </lineage>
</organism>
<dbReference type="GO" id="GO:0005737">
    <property type="term" value="C:cytoplasm"/>
    <property type="evidence" value="ECO:0007669"/>
    <property type="project" value="TreeGrafter"/>
</dbReference>
<dbReference type="OrthoDB" id="2378856at2"/>
<dbReference type="PANTHER" id="PTHR45527:SF1">
    <property type="entry name" value="FATTY ACID SYNTHASE"/>
    <property type="match status" value="1"/>
</dbReference>
<dbReference type="Pfam" id="PF00501">
    <property type="entry name" value="AMP-binding"/>
    <property type="match status" value="1"/>
</dbReference>
<keyword evidence="3" id="KW-0597">Phosphoprotein</keyword>
<dbReference type="InterPro" id="IPR001242">
    <property type="entry name" value="Condensation_dom"/>
</dbReference>
<dbReference type="RefSeq" id="WP_091075476.1">
    <property type="nucleotide sequence ID" value="NZ_FMHT01000003.1"/>
</dbReference>
<dbReference type="SMART" id="SM00823">
    <property type="entry name" value="PKS_PP"/>
    <property type="match status" value="2"/>
</dbReference>
<dbReference type="InterPro" id="IPR009081">
    <property type="entry name" value="PP-bd_ACP"/>
</dbReference>